<evidence type="ECO:0000256" key="1">
    <source>
        <dbReference type="SAM" id="MobiDB-lite"/>
    </source>
</evidence>
<protein>
    <submittedName>
        <fullName evidence="3">Uncharacterized protein</fullName>
    </submittedName>
</protein>
<feature type="compositionally biased region" description="Basic and acidic residues" evidence="1">
    <location>
        <begin position="190"/>
        <end position="199"/>
    </location>
</feature>
<name>A0A9J6EXA6_RHIMP</name>
<feature type="compositionally biased region" description="Low complexity" evidence="1">
    <location>
        <begin position="257"/>
        <end position="275"/>
    </location>
</feature>
<dbReference type="EMBL" id="JABSTU010000001">
    <property type="protein sequence ID" value="KAH8039203.1"/>
    <property type="molecule type" value="Genomic_DNA"/>
</dbReference>
<evidence type="ECO:0000256" key="2">
    <source>
        <dbReference type="SAM" id="Phobius"/>
    </source>
</evidence>
<proteinExistence type="predicted"/>
<keyword evidence="2" id="KW-1133">Transmembrane helix</keyword>
<accession>A0A9J6EXA6</accession>
<feature type="transmembrane region" description="Helical" evidence="2">
    <location>
        <begin position="436"/>
        <end position="454"/>
    </location>
</feature>
<feature type="compositionally biased region" description="Basic and acidic residues" evidence="1">
    <location>
        <begin position="363"/>
        <end position="381"/>
    </location>
</feature>
<feature type="region of interest" description="Disordered" evidence="1">
    <location>
        <begin position="498"/>
        <end position="519"/>
    </location>
</feature>
<organism evidence="3 4">
    <name type="scientific">Rhipicephalus microplus</name>
    <name type="common">Cattle tick</name>
    <name type="synonym">Boophilus microplus</name>
    <dbReference type="NCBI Taxonomy" id="6941"/>
    <lineage>
        <taxon>Eukaryota</taxon>
        <taxon>Metazoa</taxon>
        <taxon>Ecdysozoa</taxon>
        <taxon>Arthropoda</taxon>
        <taxon>Chelicerata</taxon>
        <taxon>Arachnida</taxon>
        <taxon>Acari</taxon>
        <taxon>Parasitiformes</taxon>
        <taxon>Ixodida</taxon>
        <taxon>Ixodoidea</taxon>
        <taxon>Ixodidae</taxon>
        <taxon>Rhipicephalinae</taxon>
        <taxon>Rhipicephalus</taxon>
        <taxon>Boophilus</taxon>
    </lineage>
</organism>
<sequence>MYWPIQPKTLKKREENSEDIAKREPRFYVQRTLTTSSTRSQPRGPARVPLPRQCIPVVNKALAKSHARKSSGRGASLPNAAAETTPVQDGKSDTNDNFFLQLDCRPNTCVHEKDKPCPNEVCLLEPTQEKKSSSLTQNFTLTRPSSLISKLEDAVKASTSGADSKNKSTSKGKSKSQSDDKAAPPSSKQLADKSSKRPPDGAAAKVPGKISASSSTRASDNASGAGSPSKTPPKPNDPARSKKPTGTGARRFSGNTAPKLAAVPPPKKGAAPVVHKAAKKTTIGVCKIPASRATNVPAPKKKSTSAPPVRVRAKLAQQRPVPRIDGGKRRPSDPKDSGKVTDKGGAKQTQTVSEKAAANVPDRGQRDDKTPTDKTSDRGSEKSSSGGKIPNVGDGCVPNPPTKSGSMASGTSTSSSRGIITKIIYWPNITTYARNVLVMSLALAVFVILFSLLFPDAFNRLVTLLLRTDASTISRRIQSHLLHAPYLEVALKTGERTVTQEPRNRISGGGHDKATTVRQ</sequence>
<reference evidence="3" key="2">
    <citation type="submission" date="2021-09" db="EMBL/GenBank/DDBJ databases">
        <authorList>
            <person name="Jia N."/>
            <person name="Wang J."/>
            <person name="Shi W."/>
            <person name="Du L."/>
            <person name="Sun Y."/>
            <person name="Zhan W."/>
            <person name="Jiang J."/>
            <person name="Wang Q."/>
            <person name="Zhang B."/>
            <person name="Ji P."/>
            <person name="Sakyi L.B."/>
            <person name="Cui X."/>
            <person name="Yuan T."/>
            <person name="Jiang B."/>
            <person name="Yang W."/>
            <person name="Lam T.T.-Y."/>
            <person name="Chang Q."/>
            <person name="Ding S."/>
            <person name="Wang X."/>
            <person name="Zhu J."/>
            <person name="Ruan X."/>
            <person name="Zhao L."/>
            <person name="Wei J."/>
            <person name="Que T."/>
            <person name="Du C."/>
            <person name="Cheng J."/>
            <person name="Dai P."/>
            <person name="Han X."/>
            <person name="Huang E."/>
            <person name="Gao Y."/>
            <person name="Liu J."/>
            <person name="Shao H."/>
            <person name="Ye R."/>
            <person name="Li L."/>
            <person name="Wei W."/>
            <person name="Wang X."/>
            <person name="Wang C."/>
            <person name="Huo Q."/>
            <person name="Li W."/>
            <person name="Guo W."/>
            <person name="Chen H."/>
            <person name="Chen S."/>
            <person name="Zhou L."/>
            <person name="Zhou L."/>
            <person name="Ni X."/>
            <person name="Tian J."/>
            <person name="Zhou Y."/>
            <person name="Sheng Y."/>
            <person name="Liu T."/>
            <person name="Pan Y."/>
            <person name="Xia L."/>
            <person name="Li J."/>
            <person name="Zhao F."/>
            <person name="Cao W."/>
        </authorList>
    </citation>
    <scope>NUCLEOTIDE SEQUENCE</scope>
    <source>
        <strain evidence="3">Rmic-2018</strain>
        <tissue evidence="3">Larvae</tissue>
    </source>
</reference>
<feature type="region of interest" description="Disordered" evidence="1">
    <location>
        <begin position="1"/>
        <end position="94"/>
    </location>
</feature>
<evidence type="ECO:0000313" key="4">
    <source>
        <dbReference type="Proteomes" id="UP000821866"/>
    </source>
</evidence>
<gene>
    <name evidence="3" type="ORF">HPB51_005449</name>
</gene>
<comment type="caution">
    <text evidence="3">The sequence shown here is derived from an EMBL/GenBank/DDBJ whole genome shotgun (WGS) entry which is preliminary data.</text>
</comment>
<feature type="region of interest" description="Disordered" evidence="1">
    <location>
        <begin position="157"/>
        <end position="414"/>
    </location>
</feature>
<keyword evidence="2" id="KW-0812">Transmembrane</keyword>
<feature type="compositionally biased region" description="Basic and acidic residues" evidence="1">
    <location>
        <begin position="325"/>
        <end position="345"/>
    </location>
</feature>
<dbReference type="AlphaFoldDB" id="A0A9J6EXA6"/>
<reference evidence="3" key="1">
    <citation type="journal article" date="2020" name="Cell">
        <title>Large-Scale Comparative Analyses of Tick Genomes Elucidate Their Genetic Diversity and Vector Capacities.</title>
        <authorList>
            <consortium name="Tick Genome and Microbiome Consortium (TIGMIC)"/>
            <person name="Jia N."/>
            <person name="Wang J."/>
            <person name="Shi W."/>
            <person name="Du L."/>
            <person name="Sun Y."/>
            <person name="Zhan W."/>
            <person name="Jiang J.F."/>
            <person name="Wang Q."/>
            <person name="Zhang B."/>
            <person name="Ji P."/>
            <person name="Bell-Sakyi L."/>
            <person name="Cui X.M."/>
            <person name="Yuan T.T."/>
            <person name="Jiang B.G."/>
            <person name="Yang W.F."/>
            <person name="Lam T.T."/>
            <person name="Chang Q.C."/>
            <person name="Ding S.J."/>
            <person name="Wang X.J."/>
            <person name="Zhu J.G."/>
            <person name="Ruan X.D."/>
            <person name="Zhao L."/>
            <person name="Wei J.T."/>
            <person name="Ye R.Z."/>
            <person name="Que T.C."/>
            <person name="Du C.H."/>
            <person name="Zhou Y.H."/>
            <person name="Cheng J.X."/>
            <person name="Dai P.F."/>
            <person name="Guo W.B."/>
            <person name="Han X.H."/>
            <person name="Huang E.J."/>
            <person name="Li L.F."/>
            <person name="Wei W."/>
            <person name="Gao Y.C."/>
            <person name="Liu J.Z."/>
            <person name="Shao H.Z."/>
            <person name="Wang X."/>
            <person name="Wang C.C."/>
            <person name="Yang T.C."/>
            <person name="Huo Q.B."/>
            <person name="Li W."/>
            <person name="Chen H.Y."/>
            <person name="Chen S.E."/>
            <person name="Zhou L.G."/>
            <person name="Ni X.B."/>
            <person name="Tian J.H."/>
            <person name="Sheng Y."/>
            <person name="Liu T."/>
            <person name="Pan Y.S."/>
            <person name="Xia L.Y."/>
            <person name="Li J."/>
            <person name="Zhao F."/>
            <person name="Cao W.C."/>
        </authorList>
    </citation>
    <scope>NUCLEOTIDE SEQUENCE</scope>
    <source>
        <strain evidence="3">Rmic-2018</strain>
    </source>
</reference>
<feature type="compositionally biased region" description="Polar residues" evidence="1">
    <location>
        <begin position="211"/>
        <end position="229"/>
    </location>
</feature>
<keyword evidence="4" id="KW-1185">Reference proteome</keyword>
<feature type="compositionally biased region" description="Basic and acidic residues" evidence="1">
    <location>
        <begin position="12"/>
        <end position="26"/>
    </location>
</feature>
<feature type="compositionally biased region" description="Low complexity" evidence="1">
    <location>
        <begin position="31"/>
        <end position="40"/>
    </location>
</feature>
<feature type="compositionally biased region" description="Low complexity" evidence="1">
    <location>
        <begin position="402"/>
        <end position="414"/>
    </location>
</feature>
<feature type="compositionally biased region" description="Basic and acidic residues" evidence="1">
    <location>
        <begin position="510"/>
        <end position="519"/>
    </location>
</feature>
<dbReference type="Proteomes" id="UP000821866">
    <property type="component" value="Chromosome 1"/>
</dbReference>
<keyword evidence="2" id="KW-0472">Membrane</keyword>
<evidence type="ECO:0000313" key="3">
    <source>
        <dbReference type="EMBL" id="KAH8039203.1"/>
    </source>
</evidence>